<dbReference type="AlphaFoldDB" id="A0A1B4XCA5"/>
<feature type="domain" description="NAD-dependent epimerase/dehydratase" evidence="1">
    <location>
        <begin position="9"/>
        <end position="235"/>
    </location>
</feature>
<evidence type="ECO:0000313" key="2">
    <source>
        <dbReference type="EMBL" id="BAV32412.1"/>
    </source>
</evidence>
<dbReference type="Gene3D" id="3.40.50.720">
    <property type="entry name" value="NAD(P)-binding Rossmann-like Domain"/>
    <property type="match status" value="1"/>
</dbReference>
<dbReference type="InterPro" id="IPR036291">
    <property type="entry name" value="NAD(P)-bd_dom_sf"/>
</dbReference>
<dbReference type="EMBL" id="AP014879">
    <property type="protein sequence ID" value="BAV32412.1"/>
    <property type="molecule type" value="Genomic_DNA"/>
</dbReference>
<proteinExistence type="predicted"/>
<dbReference type="SUPFAM" id="SSF51735">
    <property type="entry name" value="NAD(P)-binding Rossmann-fold domains"/>
    <property type="match status" value="1"/>
</dbReference>
<dbReference type="GO" id="GO:0004029">
    <property type="term" value="F:aldehyde dehydrogenase (NAD+) activity"/>
    <property type="evidence" value="ECO:0007669"/>
    <property type="project" value="TreeGrafter"/>
</dbReference>
<dbReference type="Pfam" id="PF01370">
    <property type="entry name" value="Epimerase"/>
    <property type="match status" value="1"/>
</dbReference>
<dbReference type="GO" id="GO:0005737">
    <property type="term" value="C:cytoplasm"/>
    <property type="evidence" value="ECO:0007669"/>
    <property type="project" value="TreeGrafter"/>
</dbReference>
<dbReference type="InParanoid" id="A0A1B4XCA5"/>
<name>A0A1B4XCA5_9GAMM</name>
<sequence length="343" mass="38635">MSATKKLRVLVTGATGFLGSNVLKALMTQPGVEPIAACRQREKLAGNFQGEVRVGNLMDADYRREVVREVDVICSAGNWASMWSHKEQERERFFEPTRDLIEQSIRQGVKRFIQTSTVVIGAVRKDNEPIDDFSPTRHTGFWPHLDCLVDLDHYMRTNSQRGTQMVTLRLGHFIGAGNRLGMLPALVPRLRTRLVPWLAGGRKRLPLVADTDLGKAFALAATTNGLNDYESFNICGKEFPTLREVVEFIAMETGFPRPLYSVPYPAGYAFGWLMESLKPVMPGSSPFLTRSIVHLCENWVCPNDYARRKLGYAPGKDWRAAVREHLADLRAEGYPWPRLCQPA</sequence>
<dbReference type="PANTHER" id="PTHR48079">
    <property type="entry name" value="PROTEIN YEEZ"/>
    <property type="match status" value="1"/>
</dbReference>
<dbReference type="InterPro" id="IPR001509">
    <property type="entry name" value="Epimerase_deHydtase"/>
</dbReference>
<dbReference type="OrthoDB" id="9803010at2"/>
<dbReference type="InterPro" id="IPR051783">
    <property type="entry name" value="NAD(P)-dependent_oxidoreduct"/>
</dbReference>
<organism evidence="2 3">
    <name type="scientific">Sulfuricaulis limicola</name>
    <dbReference type="NCBI Taxonomy" id="1620215"/>
    <lineage>
        <taxon>Bacteria</taxon>
        <taxon>Pseudomonadati</taxon>
        <taxon>Pseudomonadota</taxon>
        <taxon>Gammaproteobacteria</taxon>
        <taxon>Acidiferrobacterales</taxon>
        <taxon>Acidiferrobacteraceae</taxon>
        <taxon>Sulfuricaulis</taxon>
    </lineage>
</organism>
<reference evidence="2 3" key="1">
    <citation type="submission" date="2015-05" db="EMBL/GenBank/DDBJ databases">
        <title>Complete genome sequence of a sulfur-oxidizing gammaproteobacterium strain HA5.</title>
        <authorList>
            <person name="Miura A."/>
            <person name="Kojima H."/>
            <person name="Fukui M."/>
        </authorList>
    </citation>
    <scope>NUCLEOTIDE SEQUENCE [LARGE SCALE GENOMIC DNA]</scope>
    <source>
        <strain evidence="2 3">HA5</strain>
    </source>
</reference>
<dbReference type="PANTHER" id="PTHR48079:SF6">
    <property type="entry name" value="NAD(P)-BINDING DOMAIN-CONTAINING PROTEIN-RELATED"/>
    <property type="match status" value="1"/>
</dbReference>
<evidence type="ECO:0000259" key="1">
    <source>
        <dbReference type="Pfam" id="PF01370"/>
    </source>
</evidence>
<protein>
    <recommendedName>
        <fullName evidence="1">NAD-dependent epimerase/dehydratase domain-containing protein</fullName>
    </recommendedName>
</protein>
<dbReference type="RefSeq" id="WP_096359095.1">
    <property type="nucleotide sequence ID" value="NZ_AP014879.1"/>
</dbReference>
<evidence type="ECO:0000313" key="3">
    <source>
        <dbReference type="Proteomes" id="UP000243180"/>
    </source>
</evidence>
<gene>
    <name evidence="2" type="ORF">SCL_0088</name>
</gene>
<accession>A0A1B4XCA5</accession>
<dbReference type="KEGG" id="slim:SCL_0088"/>
<keyword evidence="3" id="KW-1185">Reference proteome</keyword>
<dbReference type="Proteomes" id="UP000243180">
    <property type="component" value="Chromosome"/>
</dbReference>